<keyword evidence="1" id="KW-0732">Signal</keyword>
<dbReference type="Pfam" id="PF13715">
    <property type="entry name" value="CarbopepD_reg_2"/>
    <property type="match status" value="1"/>
</dbReference>
<dbReference type="Gene3D" id="2.60.40.1120">
    <property type="entry name" value="Carboxypeptidase-like, regulatory domain"/>
    <property type="match status" value="1"/>
</dbReference>
<evidence type="ECO:0000313" key="3">
    <source>
        <dbReference type="Proteomes" id="UP000198901"/>
    </source>
</evidence>
<dbReference type="SUPFAM" id="SSF49464">
    <property type="entry name" value="Carboxypeptidase regulatory domain-like"/>
    <property type="match status" value="1"/>
</dbReference>
<dbReference type="Pfam" id="PF18939">
    <property type="entry name" value="DUF5686"/>
    <property type="match status" value="1"/>
</dbReference>
<accession>A0A1G9RWX0</accession>
<dbReference type="InterPro" id="IPR008969">
    <property type="entry name" value="CarboxyPept-like_regulatory"/>
</dbReference>
<evidence type="ECO:0000313" key="2">
    <source>
        <dbReference type="EMBL" id="SDM27726.1"/>
    </source>
</evidence>
<reference evidence="2 3" key="1">
    <citation type="submission" date="2016-10" db="EMBL/GenBank/DDBJ databases">
        <authorList>
            <person name="de Groot N.N."/>
        </authorList>
    </citation>
    <scope>NUCLEOTIDE SEQUENCE [LARGE SCALE GENOMIC DNA]</scope>
    <source>
        <strain evidence="2 3">DSM 21668</strain>
    </source>
</reference>
<dbReference type="EMBL" id="FNGS01000005">
    <property type="protein sequence ID" value="SDM27726.1"/>
    <property type="molecule type" value="Genomic_DNA"/>
</dbReference>
<sequence>MKNTAFFLLLFWAGISAAFAQGVKGTVRGGNGEVLPYAAIQVKGTRIGTMANGEGGYEISLAPGTYEIQFQYLNHQTLSRKVEVGSGFEVVDVRLEEIAVKLAEVRVGRTKEDPAYTIMRKAIATARFHLLETESWTARTYVKGTFRIDKIPGLLENALKKENLQVGTTYILESINDLSFRQPNTVQEKVVSIRSNLPPGSNPLINFARLSFYNPSLGDLVSPLSPKAFGYYKFEYLGFFNDKGVLVNRIRVMPRSPGLDILDGTINLIEDTWSIHSLEFSFRDDAGTQYSIRQLFSPFENIWMPVQLETNAKISLFGAKGETRYVTSVRNYNVKIDPRYHRVPQVVDEKIDKEIASSLKQKALPNAAPPQQATRKQLRQMVKELEKEDRRERKKQGEDVTVTRSWSFQVDTLARKRPEAFWDGERQVPLTKLETTGFRRADSLYKANEVKIRKDSIRNLPKFKVAHLLEGHTYNYGKRREMEWYPRQLVFESPVMDLTKMEFFNAVEGYVVKSRLTYVQRLSRSVNWNASVFGRYSFARERLNGGISAGFNTEKWRLDASAGRNVYQFNASNPIRENINTFYTLFRENNYLKFYEKQFVSATVFHRLSPTLSAQLTVDREKRFHLVNHERTGWVDRKDHEFMSNDPESLELNNQTAFPNHQATVLTGVVTFRPLAKSAVFNDRKVVLGNNSPVITGLVKWGNTGGNTFTRVELGVRDEFKLLRNAFSYVVRGGYFPQKPSWFMDYRHFDGNETLFQPPGTDHFSVLPYYRYSTAGRYAEAHANYQFRKFLLTQILPVRLYGIKEDLFAHYVTTQQVHHVEIGYGFSGLMKLLGAEVVTSFQNGSYYQTGFRVRMGL</sequence>
<organism evidence="2 3">
    <name type="scientific">Siphonobacter aquaeclarae</name>
    <dbReference type="NCBI Taxonomy" id="563176"/>
    <lineage>
        <taxon>Bacteria</taxon>
        <taxon>Pseudomonadati</taxon>
        <taxon>Bacteroidota</taxon>
        <taxon>Cytophagia</taxon>
        <taxon>Cytophagales</taxon>
        <taxon>Cytophagaceae</taxon>
        <taxon>Siphonobacter</taxon>
    </lineage>
</organism>
<dbReference type="Proteomes" id="UP000198901">
    <property type="component" value="Unassembled WGS sequence"/>
</dbReference>
<feature type="signal peptide" evidence="1">
    <location>
        <begin position="1"/>
        <end position="20"/>
    </location>
</feature>
<evidence type="ECO:0000256" key="1">
    <source>
        <dbReference type="SAM" id="SignalP"/>
    </source>
</evidence>
<dbReference type="AlphaFoldDB" id="A0A1G9RWX0"/>
<dbReference type="STRING" id="563176.SAMN04488090_3083"/>
<feature type="chain" id="PRO_5011580843" evidence="1">
    <location>
        <begin position="21"/>
        <end position="857"/>
    </location>
</feature>
<gene>
    <name evidence="2" type="ORF">SAMN04488090_3083</name>
</gene>
<dbReference type="InterPro" id="IPR043741">
    <property type="entry name" value="DUF5686"/>
</dbReference>
<protein>
    <submittedName>
        <fullName evidence="2">CarboxypepD_reg-like domain-containing protein</fullName>
    </submittedName>
</protein>
<dbReference type="RefSeq" id="WP_176785567.1">
    <property type="nucleotide sequence ID" value="NZ_FNGS01000005.1"/>
</dbReference>
<keyword evidence="3" id="KW-1185">Reference proteome</keyword>
<name>A0A1G9RWX0_9BACT</name>
<proteinExistence type="predicted"/>